<name>A0ABW4GHP8_9ACTN</name>
<feature type="chain" id="PRO_5045379388" evidence="1">
    <location>
        <begin position="26"/>
        <end position="173"/>
    </location>
</feature>
<feature type="signal peptide" evidence="1">
    <location>
        <begin position="1"/>
        <end position="25"/>
    </location>
</feature>
<evidence type="ECO:0000313" key="3">
    <source>
        <dbReference type="EMBL" id="MFD1542013.1"/>
    </source>
</evidence>
<accession>A0ABW4GHP8</accession>
<organism evidence="3 4">
    <name type="scientific">Nonomuraea guangzhouensis</name>
    <dbReference type="NCBI Taxonomy" id="1291555"/>
    <lineage>
        <taxon>Bacteria</taxon>
        <taxon>Bacillati</taxon>
        <taxon>Actinomycetota</taxon>
        <taxon>Actinomycetes</taxon>
        <taxon>Streptosporangiales</taxon>
        <taxon>Streptosporangiaceae</taxon>
        <taxon>Nonomuraea</taxon>
    </lineage>
</organism>
<dbReference type="EMBL" id="JBHUCM010000031">
    <property type="protein sequence ID" value="MFD1542013.1"/>
    <property type="molecule type" value="Genomic_DNA"/>
</dbReference>
<evidence type="ECO:0000256" key="1">
    <source>
        <dbReference type="SAM" id="SignalP"/>
    </source>
</evidence>
<dbReference type="RefSeq" id="WP_219535377.1">
    <property type="nucleotide sequence ID" value="NZ_JAHKRM010000026.1"/>
</dbReference>
<keyword evidence="1" id="KW-0732">Signal</keyword>
<proteinExistence type="predicted"/>
<comment type="caution">
    <text evidence="3">The sequence shown here is derived from an EMBL/GenBank/DDBJ whole genome shotgun (WGS) entry which is preliminary data.</text>
</comment>
<protein>
    <submittedName>
        <fullName evidence="3">CAP family protein</fullName>
    </submittedName>
</protein>
<evidence type="ECO:0000313" key="4">
    <source>
        <dbReference type="Proteomes" id="UP001597097"/>
    </source>
</evidence>
<gene>
    <name evidence="3" type="ORF">ACFSJ0_33530</name>
</gene>
<dbReference type="InterPro" id="IPR001283">
    <property type="entry name" value="CRISP-related"/>
</dbReference>
<dbReference type="InterPro" id="IPR034113">
    <property type="entry name" value="SCP_GAPR1-like"/>
</dbReference>
<sequence>MRNIGKVVVALMGAAALTMSASVPAASSVADSFSTGMAAQHKAYRAHYGAEPLGLDPELTRYATRRAQRMAAADGSLSRSHGPYGENLFMSWPNQPTPAEVVKAWMDGAAEYDYDNPGFSNATGNFTQVVWKGSRKLGVGLARSVSDRWYVVAVYDPPGNYTGQFAQNVGRYQ</sequence>
<dbReference type="Pfam" id="PF00188">
    <property type="entry name" value="CAP"/>
    <property type="match status" value="1"/>
</dbReference>
<dbReference type="Proteomes" id="UP001597097">
    <property type="component" value="Unassembled WGS sequence"/>
</dbReference>
<dbReference type="InterPro" id="IPR014044">
    <property type="entry name" value="CAP_dom"/>
</dbReference>
<keyword evidence="4" id="KW-1185">Reference proteome</keyword>
<feature type="domain" description="SCP" evidence="2">
    <location>
        <begin position="32"/>
        <end position="163"/>
    </location>
</feature>
<dbReference type="SMART" id="SM00198">
    <property type="entry name" value="SCP"/>
    <property type="match status" value="1"/>
</dbReference>
<reference evidence="4" key="1">
    <citation type="journal article" date="2019" name="Int. J. Syst. Evol. Microbiol.">
        <title>The Global Catalogue of Microorganisms (GCM) 10K type strain sequencing project: providing services to taxonomists for standard genome sequencing and annotation.</title>
        <authorList>
            <consortium name="The Broad Institute Genomics Platform"/>
            <consortium name="The Broad Institute Genome Sequencing Center for Infectious Disease"/>
            <person name="Wu L."/>
            <person name="Ma J."/>
        </authorList>
    </citation>
    <scope>NUCLEOTIDE SEQUENCE [LARGE SCALE GENOMIC DNA]</scope>
    <source>
        <strain evidence="4">CGMCC 1.15399</strain>
    </source>
</reference>
<dbReference type="CDD" id="cd05382">
    <property type="entry name" value="CAP_GAPR1-like"/>
    <property type="match status" value="1"/>
</dbReference>
<dbReference type="PANTHER" id="PTHR10334">
    <property type="entry name" value="CYSTEINE-RICH SECRETORY PROTEIN-RELATED"/>
    <property type="match status" value="1"/>
</dbReference>
<evidence type="ECO:0000259" key="2">
    <source>
        <dbReference type="SMART" id="SM00198"/>
    </source>
</evidence>